<evidence type="ECO:0000256" key="1">
    <source>
        <dbReference type="ARBA" id="ARBA00022676"/>
    </source>
</evidence>
<dbReference type="InterPro" id="IPR001296">
    <property type="entry name" value="Glyco_trans_1"/>
</dbReference>
<evidence type="ECO:0000313" key="6">
    <source>
        <dbReference type="Proteomes" id="UP000278962"/>
    </source>
</evidence>
<dbReference type="PANTHER" id="PTHR45947:SF3">
    <property type="entry name" value="SULFOQUINOVOSYL TRANSFERASE SQD2"/>
    <property type="match status" value="1"/>
</dbReference>
<dbReference type="InterPro" id="IPR050194">
    <property type="entry name" value="Glycosyltransferase_grp1"/>
</dbReference>
<keyword evidence="2 5" id="KW-0808">Transferase</keyword>
<dbReference type="AlphaFoldDB" id="A0A660LCQ7"/>
<dbReference type="InterPro" id="IPR028098">
    <property type="entry name" value="Glyco_trans_4-like_N"/>
</dbReference>
<dbReference type="GO" id="GO:1901137">
    <property type="term" value="P:carbohydrate derivative biosynthetic process"/>
    <property type="evidence" value="ECO:0007669"/>
    <property type="project" value="UniProtKB-ARBA"/>
</dbReference>
<dbReference type="EMBL" id="RBIL01000001">
    <property type="protein sequence ID" value="RKQ92848.1"/>
    <property type="molecule type" value="Genomic_DNA"/>
</dbReference>
<dbReference type="GO" id="GO:0016757">
    <property type="term" value="F:glycosyltransferase activity"/>
    <property type="evidence" value="ECO:0007669"/>
    <property type="project" value="UniProtKB-KW"/>
</dbReference>
<dbReference type="OrthoDB" id="9808602at2"/>
<evidence type="ECO:0000313" key="5">
    <source>
        <dbReference type="EMBL" id="RKQ92848.1"/>
    </source>
</evidence>
<dbReference type="SUPFAM" id="SSF53756">
    <property type="entry name" value="UDP-Glycosyltransferase/glycogen phosphorylase"/>
    <property type="match status" value="1"/>
</dbReference>
<dbReference type="Pfam" id="PF13439">
    <property type="entry name" value="Glyco_transf_4"/>
    <property type="match status" value="1"/>
</dbReference>
<sequence length="363" mass="38461">MVAEYYPRRADPALGVWAHRQALAARDAGADVEVVVLHRPVPSKAALRQRDVRALVAPLRQPLRTTLDGIRVTYAPFVAPPRPRSYPQWGAYAAPSLALALRTLKPFDLVHAHYAAPAGDAVRRLGLPVPTVVSVHGGDVLGVATRWRGGRAVVERSLRAAKLVLANSEGIADRCRALGAQAVRVVHLGTDVPERTTTGTDIVTVGNLIARKRHADVIRALPPGARYVVIGDGPERPALERLAAGKDVVFRGALPPGQALAEARRGGVFVLPSVDEAFGVAYIEAMAAGLPAIGTRGEYGPEEIARCGGGMTLTTPEALGATLRHVIERRAELGAAARANVEAHFTWARTGAGTVAAYEDALR</sequence>
<organism evidence="5 6">
    <name type="scientific">Solirubrobacter pauli</name>
    <dbReference type="NCBI Taxonomy" id="166793"/>
    <lineage>
        <taxon>Bacteria</taxon>
        <taxon>Bacillati</taxon>
        <taxon>Actinomycetota</taxon>
        <taxon>Thermoleophilia</taxon>
        <taxon>Solirubrobacterales</taxon>
        <taxon>Solirubrobacteraceae</taxon>
        <taxon>Solirubrobacter</taxon>
    </lineage>
</organism>
<dbReference type="Gene3D" id="3.40.50.2000">
    <property type="entry name" value="Glycogen Phosphorylase B"/>
    <property type="match status" value="2"/>
</dbReference>
<dbReference type="PANTHER" id="PTHR45947">
    <property type="entry name" value="SULFOQUINOVOSYL TRANSFERASE SQD2"/>
    <property type="match status" value="1"/>
</dbReference>
<comment type="caution">
    <text evidence="5">The sequence shown here is derived from an EMBL/GenBank/DDBJ whole genome shotgun (WGS) entry which is preliminary data.</text>
</comment>
<dbReference type="Proteomes" id="UP000278962">
    <property type="component" value="Unassembled WGS sequence"/>
</dbReference>
<evidence type="ECO:0000259" key="4">
    <source>
        <dbReference type="Pfam" id="PF13439"/>
    </source>
</evidence>
<feature type="domain" description="Glycosyltransferase subfamily 4-like N-terminal" evidence="4">
    <location>
        <begin position="18"/>
        <end position="192"/>
    </location>
</feature>
<proteinExistence type="predicted"/>
<gene>
    <name evidence="5" type="ORF">C8N24_2704</name>
</gene>
<accession>A0A660LCQ7</accession>
<protein>
    <submittedName>
        <fullName evidence="5">Glycosyltransferase involved in cell wall biosynthesis</fullName>
    </submittedName>
</protein>
<evidence type="ECO:0000256" key="2">
    <source>
        <dbReference type="ARBA" id="ARBA00022679"/>
    </source>
</evidence>
<reference evidence="5 6" key="1">
    <citation type="submission" date="2018-10" db="EMBL/GenBank/DDBJ databases">
        <title>Genomic Encyclopedia of Archaeal and Bacterial Type Strains, Phase II (KMG-II): from individual species to whole genera.</title>
        <authorList>
            <person name="Goeker M."/>
        </authorList>
    </citation>
    <scope>NUCLEOTIDE SEQUENCE [LARGE SCALE GENOMIC DNA]</scope>
    <source>
        <strain evidence="5 6">DSM 14954</strain>
    </source>
</reference>
<keyword evidence="1" id="KW-0328">Glycosyltransferase</keyword>
<dbReference type="Pfam" id="PF00534">
    <property type="entry name" value="Glycos_transf_1"/>
    <property type="match status" value="1"/>
</dbReference>
<feature type="domain" description="Glycosyl transferase family 1" evidence="3">
    <location>
        <begin position="198"/>
        <end position="330"/>
    </location>
</feature>
<name>A0A660LCQ7_9ACTN</name>
<keyword evidence="6" id="KW-1185">Reference proteome</keyword>
<evidence type="ECO:0000259" key="3">
    <source>
        <dbReference type="Pfam" id="PF00534"/>
    </source>
</evidence>